<organism evidence="2 3">
    <name type="scientific">Goodea atripinnis</name>
    <dbReference type="NCBI Taxonomy" id="208336"/>
    <lineage>
        <taxon>Eukaryota</taxon>
        <taxon>Metazoa</taxon>
        <taxon>Chordata</taxon>
        <taxon>Craniata</taxon>
        <taxon>Vertebrata</taxon>
        <taxon>Euteleostomi</taxon>
        <taxon>Actinopterygii</taxon>
        <taxon>Neopterygii</taxon>
        <taxon>Teleostei</taxon>
        <taxon>Neoteleostei</taxon>
        <taxon>Acanthomorphata</taxon>
        <taxon>Ovalentaria</taxon>
        <taxon>Atherinomorphae</taxon>
        <taxon>Cyprinodontiformes</taxon>
        <taxon>Goodeidae</taxon>
        <taxon>Goodea</taxon>
    </lineage>
</organism>
<accession>A0ABV0NY86</accession>
<sequence length="189" mass="20852">MPCVYRILKSVLTPSSRRTGFSPKVPPAAQQLLSELSNLSAGRPGTLAFLIPAQMHFWTLTLSVYGQFKFRMKTGEQPEAMQGFPGHPAGRGGGSLSHPRRGKKPHQNTSLQDADRARIWIGMRRKFGATMRYRSGRLAAPRRAACSLGRDAAPQSTAVRKQEVKPLTWVRHSGEYISVRGTLRSGGRV</sequence>
<dbReference type="EMBL" id="JAHRIO010053625">
    <property type="protein sequence ID" value="MEQ2176403.1"/>
    <property type="molecule type" value="Genomic_DNA"/>
</dbReference>
<feature type="region of interest" description="Disordered" evidence="1">
    <location>
        <begin position="78"/>
        <end position="115"/>
    </location>
</feature>
<comment type="caution">
    <text evidence="2">The sequence shown here is derived from an EMBL/GenBank/DDBJ whole genome shotgun (WGS) entry which is preliminary data.</text>
</comment>
<evidence type="ECO:0000256" key="1">
    <source>
        <dbReference type="SAM" id="MobiDB-lite"/>
    </source>
</evidence>
<name>A0ABV0NY86_9TELE</name>
<keyword evidence="3" id="KW-1185">Reference proteome</keyword>
<reference evidence="2 3" key="1">
    <citation type="submission" date="2021-06" db="EMBL/GenBank/DDBJ databases">
        <authorList>
            <person name="Palmer J.M."/>
        </authorList>
    </citation>
    <scope>NUCLEOTIDE SEQUENCE [LARGE SCALE GENOMIC DNA]</scope>
    <source>
        <strain evidence="2 3">GA_2019</strain>
        <tissue evidence="2">Muscle</tissue>
    </source>
</reference>
<dbReference type="Proteomes" id="UP001476798">
    <property type="component" value="Unassembled WGS sequence"/>
</dbReference>
<proteinExistence type="predicted"/>
<protein>
    <submittedName>
        <fullName evidence="2">Uncharacterized protein</fullName>
    </submittedName>
</protein>
<gene>
    <name evidence="2" type="ORF">GOODEAATRI_027635</name>
</gene>
<evidence type="ECO:0000313" key="2">
    <source>
        <dbReference type="EMBL" id="MEQ2176403.1"/>
    </source>
</evidence>
<evidence type="ECO:0000313" key="3">
    <source>
        <dbReference type="Proteomes" id="UP001476798"/>
    </source>
</evidence>